<dbReference type="AlphaFoldDB" id="A0A5D4H1C8"/>
<name>A0A5D4H1C8_9HYPH</name>
<feature type="transmembrane region" description="Helical" evidence="1">
    <location>
        <begin position="110"/>
        <end position="131"/>
    </location>
</feature>
<dbReference type="EMBL" id="VSZS01000057">
    <property type="protein sequence ID" value="TYR34092.1"/>
    <property type="molecule type" value="Genomic_DNA"/>
</dbReference>
<evidence type="ECO:0000256" key="1">
    <source>
        <dbReference type="SAM" id="Phobius"/>
    </source>
</evidence>
<protein>
    <submittedName>
        <fullName evidence="2">Uncharacterized protein</fullName>
    </submittedName>
</protein>
<reference evidence="2 3" key="2">
    <citation type="submission" date="2019-09" db="EMBL/GenBank/DDBJ databases">
        <title>Mesorhizobium sp. MaA-C15 isolated from Microcystis aeruginosa.</title>
        <authorList>
            <person name="Jeong S.E."/>
            <person name="Jin H.M."/>
            <person name="Jeon C.O."/>
        </authorList>
    </citation>
    <scope>NUCLEOTIDE SEQUENCE [LARGE SCALE GENOMIC DNA]</scope>
    <source>
        <strain evidence="2 3">MaA-C15</strain>
    </source>
</reference>
<evidence type="ECO:0000313" key="2">
    <source>
        <dbReference type="EMBL" id="TYR34092.1"/>
    </source>
</evidence>
<evidence type="ECO:0000313" key="3">
    <source>
        <dbReference type="Proteomes" id="UP000323258"/>
    </source>
</evidence>
<feature type="transmembrane region" description="Helical" evidence="1">
    <location>
        <begin position="20"/>
        <end position="39"/>
    </location>
</feature>
<keyword evidence="1" id="KW-0472">Membrane</keyword>
<keyword evidence="1" id="KW-1133">Transmembrane helix</keyword>
<dbReference type="OrthoDB" id="7375886at2"/>
<feature type="transmembrane region" description="Helical" evidence="1">
    <location>
        <begin position="45"/>
        <end position="67"/>
    </location>
</feature>
<keyword evidence="1" id="KW-0812">Transmembrane</keyword>
<organism evidence="2 3">
    <name type="scientific">Neoaquamicrobium microcysteis</name>
    <dbReference type="NCBI Taxonomy" id="2682781"/>
    <lineage>
        <taxon>Bacteria</taxon>
        <taxon>Pseudomonadati</taxon>
        <taxon>Pseudomonadota</taxon>
        <taxon>Alphaproteobacteria</taxon>
        <taxon>Hyphomicrobiales</taxon>
        <taxon>Phyllobacteriaceae</taxon>
        <taxon>Neoaquamicrobium</taxon>
    </lineage>
</organism>
<reference evidence="2 3" key="1">
    <citation type="submission" date="2019-08" db="EMBL/GenBank/DDBJ databases">
        <authorList>
            <person name="Seo Y.L."/>
        </authorList>
    </citation>
    <scope>NUCLEOTIDE SEQUENCE [LARGE SCALE GENOMIC DNA]</scope>
    <source>
        <strain evidence="2 3">MaA-C15</strain>
    </source>
</reference>
<proteinExistence type="predicted"/>
<gene>
    <name evidence="2" type="ORF">FY036_06265</name>
</gene>
<keyword evidence="3" id="KW-1185">Reference proteome</keyword>
<comment type="caution">
    <text evidence="2">The sequence shown here is derived from an EMBL/GenBank/DDBJ whole genome shotgun (WGS) entry which is preliminary data.</text>
</comment>
<dbReference type="RefSeq" id="WP_148913854.1">
    <property type="nucleotide sequence ID" value="NZ_VSZS01000057.1"/>
</dbReference>
<accession>A0A5D4H1C8</accession>
<sequence>MARNMTGPERPHTAHLHPRVYTAMAGLAVLFVLATWYGFGASSYIDYLLVIVTAFLAMVVALPLLAWRQWHEHPTRGPHDVERDTFHAWAEHDVDTFTGATSGRSAAIEILLPLCAVAFGMLAFAILAHVMS</sequence>
<dbReference type="Proteomes" id="UP000323258">
    <property type="component" value="Unassembled WGS sequence"/>
</dbReference>